<dbReference type="OrthoDB" id="1274115at2759"/>
<dbReference type="AlphaFoldDB" id="A0A5C3LSB7"/>
<dbReference type="InterPro" id="IPR051911">
    <property type="entry name" value="SDR_oxidoreductase"/>
</dbReference>
<dbReference type="PRINTS" id="PR00081">
    <property type="entry name" value="GDHRDH"/>
</dbReference>
<evidence type="ECO:0000313" key="6">
    <source>
        <dbReference type="Proteomes" id="UP000308652"/>
    </source>
</evidence>
<dbReference type="Gene3D" id="3.40.50.720">
    <property type="entry name" value="NAD(P)-binding Rossmann-like Domain"/>
    <property type="match status" value="1"/>
</dbReference>
<evidence type="ECO:0000256" key="3">
    <source>
        <dbReference type="RuleBase" id="RU000363"/>
    </source>
</evidence>
<dbReference type="Pfam" id="PF00106">
    <property type="entry name" value="adh_short"/>
    <property type="match status" value="1"/>
</dbReference>
<dbReference type="PANTHER" id="PTHR43976:SF16">
    <property type="entry name" value="SHORT-CHAIN DEHYDROGENASE_REDUCTASE FAMILY PROTEIN"/>
    <property type="match status" value="1"/>
</dbReference>
<dbReference type="CDD" id="cd05374">
    <property type="entry name" value="17beta-HSD-like_SDR_c"/>
    <property type="match status" value="1"/>
</dbReference>
<dbReference type="GO" id="GO:0016491">
    <property type="term" value="F:oxidoreductase activity"/>
    <property type="evidence" value="ECO:0007669"/>
    <property type="project" value="UniProtKB-KW"/>
</dbReference>
<name>A0A5C3LSB7_9AGAR</name>
<feature type="coiled-coil region" evidence="4">
    <location>
        <begin position="245"/>
        <end position="279"/>
    </location>
</feature>
<dbReference type="Proteomes" id="UP000308652">
    <property type="component" value="Unassembled WGS sequence"/>
</dbReference>
<dbReference type="PRINTS" id="PR00080">
    <property type="entry name" value="SDRFAMILY"/>
</dbReference>
<gene>
    <name evidence="5" type="ORF">BDQ12DRAFT_656507</name>
</gene>
<dbReference type="InterPro" id="IPR036291">
    <property type="entry name" value="NAD(P)-bd_dom_sf"/>
</dbReference>
<evidence type="ECO:0000256" key="1">
    <source>
        <dbReference type="ARBA" id="ARBA00006484"/>
    </source>
</evidence>
<evidence type="ECO:0000313" key="5">
    <source>
        <dbReference type="EMBL" id="TFK34808.1"/>
    </source>
</evidence>
<dbReference type="STRING" id="68775.A0A5C3LSB7"/>
<dbReference type="InterPro" id="IPR002347">
    <property type="entry name" value="SDR_fam"/>
</dbReference>
<reference evidence="5 6" key="1">
    <citation type="journal article" date="2019" name="Nat. Ecol. Evol.">
        <title>Megaphylogeny resolves global patterns of mushroom evolution.</title>
        <authorList>
            <person name="Varga T."/>
            <person name="Krizsan K."/>
            <person name="Foldi C."/>
            <person name="Dima B."/>
            <person name="Sanchez-Garcia M."/>
            <person name="Sanchez-Ramirez S."/>
            <person name="Szollosi G.J."/>
            <person name="Szarkandi J.G."/>
            <person name="Papp V."/>
            <person name="Albert L."/>
            <person name="Andreopoulos W."/>
            <person name="Angelini C."/>
            <person name="Antonin V."/>
            <person name="Barry K.W."/>
            <person name="Bougher N.L."/>
            <person name="Buchanan P."/>
            <person name="Buyck B."/>
            <person name="Bense V."/>
            <person name="Catcheside P."/>
            <person name="Chovatia M."/>
            <person name="Cooper J."/>
            <person name="Damon W."/>
            <person name="Desjardin D."/>
            <person name="Finy P."/>
            <person name="Geml J."/>
            <person name="Haridas S."/>
            <person name="Hughes K."/>
            <person name="Justo A."/>
            <person name="Karasinski D."/>
            <person name="Kautmanova I."/>
            <person name="Kiss B."/>
            <person name="Kocsube S."/>
            <person name="Kotiranta H."/>
            <person name="LaButti K.M."/>
            <person name="Lechner B.E."/>
            <person name="Liimatainen K."/>
            <person name="Lipzen A."/>
            <person name="Lukacs Z."/>
            <person name="Mihaltcheva S."/>
            <person name="Morgado L.N."/>
            <person name="Niskanen T."/>
            <person name="Noordeloos M.E."/>
            <person name="Ohm R.A."/>
            <person name="Ortiz-Santana B."/>
            <person name="Ovrebo C."/>
            <person name="Racz N."/>
            <person name="Riley R."/>
            <person name="Savchenko A."/>
            <person name="Shiryaev A."/>
            <person name="Soop K."/>
            <person name="Spirin V."/>
            <person name="Szebenyi C."/>
            <person name="Tomsovsky M."/>
            <person name="Tulloss R.E."/>
            <person name="Uehling J."/>
            <person name="Grigoriev I.V."/>
            <person name="Vagvolgyi C."/>
            <person name="Papp T."/>
            <person name="Martin F.M."/>
            <person name="Miettinen O."/>
            <person name="Hibbett D.S."/>
            <person name="Nagy L.G."/>
        </authorList>
    </citation>
    <scope>NUCLEOTIDE SEQUENCE [LARGE SCALE GENOMIC DNA]</scope>
    <source>
        <strain evidence="5 6">CBS 166.37</strain>
    </source>
</reference>
<evidence type="ECO:0000256" key="4">
    <source>
        <dbReference type="SAM" id="Coils"/>
    </source>
</evidence>
<keyword evidence="4" id="KW-0175">Coiled coil</keyword>
<accession>A0A5C3LSB7</accession>
<evidence type="ECO:0000256" key="2">
    <source>
        <dbReference type="ARBA" id="ARBA00023002"/>
    </source>
</evidence>
<keyword evidence="6" id="KW-1185">Reference proteome</keyword>
<comment type="similarity">
    <text evidence="1 3">Belongs to the short-chain dehydrogenases/reductases (SDR) family.</text>
</comment>
<dbReference type="EMBL" id="ML213628">
    <property type="protein sequence ID" value="TFK34808.1"/>
    <property type="molecule type" value="Genomic_DNA"/>
</dbReference>
<sequence>MFASKSSRVWFITGASSGFGLSMTKLVLRKGDIVAATLRNPEMISELRAQYPPTELLVLQLDVTVQDAVENAFKKTAEAFGRIDIVYNNAGIGSGGVIEATPADFARTIFETNFWGASHVMKEAVKFFRDINIPRGGRLIQSSSMFGFSANAYVGYYAASKFALEGLTEALTDEVDPEWNIFITLVEPAYFRTKVAITNAGTIPPHPLYPPRKTTPGANILIGDTEKYTTAVYELSTLPAPPTRLVLGKEAIKRARNKIENVQREIDEYEDWSEDLLEEALGM</sequence>
<protein>
    <submittedName>
        <fullName evidence="5">NAD(P)-binding protein</fullName>
    </submittedName>
</protein>
<dbReference type="SUPFAM" id="SSF51735">
    <property type="entry name" value="NAD(P)-binding Rossmann-fold domains"/>
    <property type="match status" value="1"/>
</dbReference>
<dbReference type="PANTHER" id="PTHR43976">
    <property type="entry name" value="SHORT CHAIN DEHYDROGENASE"/>
    <property type="match status" value="1"/>
</dbReference>
<keyword evidence="2" id="KW-0560">Oxidoreductase</keyword>
<organism evidence="5 6">
    <name type="scientific">Crucibulum laeve</name>
    <dbReference type="NCBI Taxonomy" id="68775"/>
    <lineage>
        <taxon>Eukaryota</taxon>
        <taxon>Fungi</taxon>
        <taxon>Dikarya</taxon>
        <taxon>Basidiomycota</taxon>
        <taxon>Agaricomycotina</taxon>
        <taxon>Agaricomycetes</taxon>
        <taxon>Agaricomycetidae</taxon>
        <taxon>Agaricales</taxon>
        <taxon>Agaricineae</taxon>
        <taxon>Nidulariaceae</taxon>
        <taxon>Crucibulum</taxon>
    </lineage>
</organism>
<proteinExistence type="inferred from homology"/>